<proteinExistence type="predicted"/>
<dbReference type="EMBL" id="LGRX02035221">
    <property type="protein sequence ID" value="KAK3235758.1"/>
    <property type="molecule type" value="Genomic_DNA"/>
</dbReference>
<evidence type="ECO:0000313" key="4">
    <source>
        <dbReference type="EMBL" id="KAK3235758.1"/>
    </source>
</evidence>
<dbReference type="InterPro" id="IPR014977">
    <property type="entry name" value="WRC_dom"/>
</dbReference>
<evidence type="ECO:0000256" key="2">
    <source>
        <dbReference type="SAM" id="MobiDB-lite"/>
    </source>
</evidence>
<dbReference type="AlphaFoldDB" id="A0AAE0BH43"/>
<feature type="compositionally biased region" description="Basic and acidic residues" evidence="2">
    <location>
        <begin position="150"/>
        <end position="159"/>
    </location>
</feature>
<feature type="region of interest" description="Disordered" evidence="2">
    <location>
        <begin position="150"/>
        <end position="174"/>
    </location>
</feature>
<comment type="caution">
    <text evidence="4">The sequence shown here is derived from an EMBL/GenBank/DDBJ whole genome shotgun (WGS) entry which is preliminary data.</text>
</comment>
<evidence type="ECO:0000313" key="5">
    <source>
        <dbReference type="Proteomes" id="UP001190700"/>
    </source>
</evidence>
<dbReference type="PROSITE" id="PS51667">
    <property type="entry name" value="WRC"/>
    <property type="match status" value="1"/>
</dbReference>
<name>A0AAE0BH43_9CHLO</name>
<reference evidence="4 5" key="1">
    <citation type="journal article" date="2015" name="Genome Biol. Evol.">
        <title>Comparative Genomics of a Bacterivorous Green Alga Reveals Evolutionary Causalities and Consequences of Phago-Mixotrophic Mode of Nutrition.</title>
        <authorList>
            <person name="Burns J.A."/>
            <person name="Paasch A."/>
            <person name="Narechania A."/>
            <person name="Kim E."/>
        </authorList>
    </citation>
    <scope>NUCLEOTIDE SEQUENCE [LARGE SCALE GENOMIC DNA]</scope>
    <source>
        <strain evidence="4 5">PLY_AMNH</strain>
    </source>
</reference>
<protein>
    <recommendedName>
        <fullName evidence="3">WRC domain-containing protein</fullName>
    </recommendedName>
</protein>
<dbReference type="Proteomes" id="UP001190700">
    <property type="component" value="Unassembled WGS sequence"/>
</dbReference>
<sequence>MFLDREHRKWGGIHGTASLQLKAKEHIFHRSYTRLFTPRQRVQRKVALVPAYVSSTCFVGSDPLRRTDGKIWQCRREALPGETMCASHSKYHREPRAGDSPKPKKNILQHKLKAKSVDDKKKLGSRFAENRAARAEKASKVARIAVEGEAMGRELRPRPVQETADTPTAPPDEINLGKWNILQYKADHPLWQDINFAPNGYPADAEPR</sequence>
<dbReference type="Pfam" id="PF08879">
    <property type="entry name" value="WRC"/>
    <property type="match status" value="1"/>
</dbReference>
<evidence type="ECO:0000259" key="3">
    <source>
        <dbReference type="PROSITE" id="PS51667"/>
    </source>
</evidence>
<evidence type="ECO:0000256" key="1">
    <source>
        <dbReference type="ARBA" id="ARBA00023242"/>
    </source>
</evidence>
<gene>
    <name evidence="4" type="ORF">CYMTET_54061</name>
</gene>
<accession>A0AAE0BH43</accession>
<organism evidence="4 5">
    <name type="scientific">Cymbomonas tetramitiformis</name>
    <dbReference type="NCBI Taxonomy" id="36881"/>
    <lineage>
        <taxon>Eukaryota</taxon>
        <taxon>Viridiplantae</taxon>
        <taxon>Chlorophyta</taxon>
        <taxon>Pyramimonadophyceae</taxon>
        <taxon>Pyramimonadales</taxon>
        <taxon>Pyramimonadaceae</taxon>
        <taxon>Cymbomonas</taxon>
    </lineage>
</organism>
<keyword evidence="1" id="KW-0539">Nucleus</keyword>
<keyword evidence="5" id="KW-1185">Reference proteome</keyword>
<feature type="domain" description="WRC" evidence="3">
    <location>
        <begin position="58"/>
        <end position="103"/>
    </location>
</feature>